<evidence type="ECO:0000313" key="8">
    <source>
        <dbReference type="EMBL" id="OGZ24201.1"/>
    </source>
</evidence>
<dbReference type="CDD" id="cd06171">
    <property type="entry name" value="Sigma70_r4"/>
    <property type="match status" value="1"/>
</dbReference>
<keyword evidence="4" id="KW-0238">DNA-binding</keyword>
<evidence type="ECO:0000256" key="4">
    <source>
        <dbReference type="ARBA" id="ARBA00023125"/>
    </source>
</evidence>
<dbReference type="PANTHER" id="PTHR43133">
    <property type="entry name" value="RNA POLYMERASE ECF-TYPE SIGMA FACTO"/>
    <property type="match status" value="1"/>
</dbReference>
<keyword evidence="3" id="KW-0731">Sigma factor</keyword>
<evidence type="ECO:0000313" key="9">
    <source>
        <dbReference type="Proteomes" id="UP000178647"/>
    </source>
</evidence>
<evidence type="ECO:0008006" key="10">
    <source>
        <dbReference type="Google" id="ProtNLM"/>
    </source>
</evidence>
<dbReference type="InterPro" id="IPR013325">
    <property type="entry name" value="RNA_pol_sigma_r2"/>
</dbReference>
<dbReference type="Gene3D" id="1.10.10.10">
    <property type="entry name" value="Winged helix-like DNA-binding domain superfamily/Winged helix DNA-binding domain"/>
    <property type="match status" value="1"/>
</dbReference>
<dbReference type="NCBIfam" id="TIGR02937">
    <property type="entry name" value="sigma70-ECF"/>
    <property type="match status" value="1"/>
</dbReference>
<dbReference type="InterPro" id="IPR014284">
    <property type="entry name" value="RNA_pol_sigma-70_dom"/>
</dbReference>
<keyword evidence="5" id="KW-0804">Transcription</keyword>
<dbReference type="EMBL" id="MHMH01000016">
    <property type="protein sequence ID" value="OGZ24201.1"/>
    <property type="molecule type" value="Genomic_DNA"/>
</dbReference>
<dbReference type="InterPro" id="IPR007627">
    <property type="entry name" value="RNA_pol_sigma70_r2"/>
</dbReference>
<dbReference type="GO" id="GO:0003677">
    <property type="term" value="F:DNA binding"/>
    <property type="evidence" value="ECO:0007669"/>
    <property type="project" value="UniProtKB-KW"/>
</dbReference>
<dbReference type="STRING" id="1801672.A2896_00450"/>
<dbReference type="SUPFAM" id="SSF88946">
    <property type="entry name" value="Sigma2 domain of RNA polymerase sigma factors"/>
    <property type="match status" value="1"/>
</dbReference>
<dbReference type="InterPro" id="IPR039425">
    <property type="entry name" value="RNA_pol_sigma-70-like"/>
</dbReference>
<dbReference type="Pfam" id="PF04542">
    <property type="entry name" value="Sigma70_r2"/>
    <property type="match status" value="1"/>
</dbReference>
<dbReference type="AlphaFoldDB" id="A0A1G2EFU5"/>
<dbReference type="PANTHER" id="PTHR43133:SF52">
    <property type="entry name" value="ECF RNA POLYMERASE SIGMA FACTOR SIGL"/>
    <property type="match status" value="1"/>
</dbReference>
<organism evidence="8 9">
    <name type="scientific">Candidatus Nealsonbacteria bacterium RIFCSPLOWO2_01_FULL_43_32</name>
    <dbReference type="NCBI Taxonomy" id="1801672"/>
    <lineage>
        <taxon>Bacteria</taxon>
        <taxon>Candidatus Nealsoniibacteriota</taxon>
    </lineage>
</organism>
<proteinExistence type="inferred from homology"/>
<reference evidence="8 9" key="1">
    <citation type="journal article" date="2016" name="Nat. Commun.">
        <title>Thousands of microbial genomes shed light on interconnected biogeochemical processes in an aquifer system.</title>
        <authorList>
            <person name="Anantharaman K."/>
            <person name="Brown C.T."/>
            <person name="Hug L.A."/>
            <person name="Sharon I."/>
            <person name="Castelle C.J."/>
            <person name="Probst A.J."/>
            <person name="Thomas B.C."/>
            <person name="Singh A."/>
            <person name="Wilkins M.J."/>
            <person name="Karaoz U."/>
            <person name="Brodie E.L."/>
            <person name="Williams K.H."/>
            <person name="Hubbard S.S."/>
            <person name="Banfield J.F."/>
        </authorList>
    </citation>
    <scope>NUCLEOTIDE SEQUENCE [LARGE SCALE GENOMIC DNA]</scope>
</reference>
<keyword evidence="2" id="KW-0805">Transcription regulation</keyword>
<evidence type="ECO:0000256" key="5">
    <source>
        <dbReference type="ARBA" id="ARBA00023163"/>
    </source>
</evidence>
<evidence type="ECO:0000256" key="3">
    <source>
        <dbReference type="ARBA" id="ARBA00023082"/>
    </source>
</evidence>
<comment type="caution">
    <text evidence="8">The sequence shown here is derived from an EMBL/GenBank/DDBJ whole genome shotgun (WGS) entry which is preliminary data.</text>
</comment>
<feature type="domain" description="RNA polymerase sigma factor 70 region 4 type 2" evidence="7">
    <location>
        <begin position="108"/>
        <end position="159"/>
    </location>
</feature>
<sequence length="164" mass="19082">MSNSRKTYSDIYDKYIDKIFRFIFLKVKSPEIAEDLCSEVFLRGWQSFKGGNKIDNIQAFLYQIARNLLVDHYREAGKNQVISMEYAPTLASSQDLEEKAWLQSDLGQVKAALAKINDDYREVIIWYYLDELKVPEIAKILNKPEGTCRVLIHRALKALKDELK</sequence>
<dbReference type="InterPro" id="IPR013249">
    <property type="entry name" value="RNA_pol_sigma70_r4_t2"/>
</dbReference>
<dbReference type="SUPFAM" id="SSF88659">
    <property type="entry name" value="Sigma3 and sigma4 domains of RNA polymerase sigma factors"/>
    <property type="match status" value="1"/>
</dbReference>
<gene>
    <name evidence="8" type="ORF">A2896_00450</name>
</gene>
<dbReference type="InterPro" id="IPR013324">
    <property type="entry name" value="RNA_pol_sigma_r3/r4-like"/>
</dbReference>
<evidence type="ECO:0000259" key="6">
    <source>
        <dbReference type="Pfam" id="PF04542"/>
    </source>
</evidence>
<dbReference type="Gene3D" id="1.10.1740.10">
    <property type="match status" value="1"/>
</dbReference>
<dbReference type="Proteomes" id="UP000178647">
    <property type="component" value="Unassembled WGS sequence"/>
</dbReference>
<evidence type="ECO:0000259" key="7">
    <source>
        <dbReference type="Pfam" id="PF08281"/>
    </source>
</evidence>
<dbReference type="InterPro" id="IPR036388">
    <property type="entry name" value="WH-like_DNA-bd_sf"/>
</dbReference>
<evidence type="ECO:0000256" key="2">
    <source>
        <dbReference type="ARBA" id="ARBA00023015"/>
    </source>
</evidence>
<comment type="similarity">
    <text evidence="1">Belongs to the sigma-70 factor family. ECF subfamily.</text>
</comment>
<feature type="domain" description="RNA polymerase sigma-70 region 2" evidence="6">
    <location>
        <begin position="11"/>
        <end position="77"/>
    </location>
</feature>
<name>A0A1G2EFU5_9BACT</name>
<dbReference type="Pfam" id="PF08281">
    <property type="entry name" value="Sigma70_r4_2"/>
    <property type="match status" value="1"/>
</dbReference>
<accession>A0A1G2EFU5</accession>
<protein>
    <recommendedName>
        <fullName evidence="10">RNA polymerase sigma factor</fullName>
    </recommendedName>
</protein>
<evidence type="ECO:0000256" key="1">
    <source>
        <dbReference type="ARBA" id="ARBA00010641"/>
    </source>
</evidence>
<dbReference type="GO" id="GO:0006352">
    <property type="term" value="P:DNA-templated transcription initiation"/>
    <property type="evidence" value="ECO:0007669"/>
    <property type="project" value="InterPro"/>
</dbReference>
<dbReference type="GO" id="GO:0016987">
    <property type="term" value="F:sigma factor activity"/>
    <property type="evidence" value="ECO:0007669"/>
    <property type="project" value="UniProtKB-KW"/>
</dbReference>